<feature type="transmembrane region" description="Helical" evidence="9">
    <location>
        <begin position="294"/>
        <end position="316"/>
    </location>
</feature>
<reference evidence="10" key="1">
    <citation type="journal article" date="2014" name="Int. J. Syst. Evol. Microbiol.">
        <title>Complete genome sequence of Corynebacterium casei LMG S-19264T (=DSM 44701T), isolated from a smear-ripened cheese.</title>
        <authorList>
            <consortium name="US DOE Joint Genome Institute (JGI-PGF)"/>
            <person name="Walter F."/>
            <person name="Albersmeier A."/>
            <person name="Kalinowski J."/>
            <person name="Ruckert C."/>
        </authorList>
    </citation>
    <scope>NUCLEOTIDE SEQUENCE</scope>
    <source>
        <strain evidence="10">CGMCC 1.12360</strain>
    </source>
</reference>
<evidence type="ECO:0000256" key="9">
    <source>
        <dbReference type="SAM" id="Phobius"/>
    </source>
</evidence>
<evidence type="ECO:0000256" key="1">
    <source>
        <dbReference type="ARBA" id="ARBA00004651"/>
    </source>
</evidence>
<feature type="transmembrane region" description="Helical" evidence="9">
    <location>
        <begin position="186"/>
        <end position="203"/>
    </location>
</feature>
<comment type="similarity">
    <text evidence="2 8">Belongs to the nucleobase:cation symporter-2 (NCS2) (TC 2.A.40) family. Azg-like subfamily.</text>
</comment>
<evidence type="ECO:0000256" key="7">
    <source>
        <dbReference type="ARBA" id="ARBA00023136"/>
    </source>
</evidence>
<name>A0A8J2TRR2_9BACI</name>
<feature type="transmembrane region" description="Helical" evidence="9">
    <location>
        <begin position="110"/>
        <end position="134"/>
    </location>
</feature>
<keyword evidence="3 8" id="KW-0813">Transport</keyword>
<feature type="transmembrane region" description="Helical" evidence="9">
    <location>
        <begin position="208"/>
        <end position="228"/>
    </location>
</feature>
<organism evidence="10 11">
    <name type="scientific">Compostibacillus humi</name>
    <dbReference type="NCBI Taxonomy" id="1245525"/>
    <lineage>
        <taxon>Bacteria</taxon>
        <taxon>Bacillati</taxon>
        <taxon>Bacillota</taxon>
        <taxon>Bacilli</taxon>
        <taxon>Bacillales</taxon>
        <taxon>Bacillaceae</taxon>
        <taxon>Compostibacillus</taxon>
    </lineage>
</organism>
<sequence length="446" mass="47094">MDNILDVGKIKERMVYMFEQLFKLKENATSIQTEITAGVTTFLTMAYIVVVNPATLSGAGVPFEQVFMATIIAAVVGTLMMGLFANYPIAIAPGMGLNAYFATVVATQGLSYQVVFGTVFLAGILFLLLSLTKLRETLITTIPDSLKFGITAGIGLFIAYVGVRNAGIVVPNDANITGLGDLTDPMVMLTIIGVLITLVFYVLKLKGALFFGMVATGIIAFIMGQIEFDGVVSAPPAPVFFDLDVGGVFAHGLYTVVLAFLLVTLFDTTGTIIGVAEQAGFMKNGKLPRSKQALLGDATATTVGAMFGTSPATAYIESTSGVAAGGRTGLTSLVVSVLFAISIFFTPIIEAVAGVPAITSPILIIVGSFMMQGLAKVDWKSFDEAFPAFATMLAMPFTSSIATGIAIGFITYPILKLAGGKGKDVHWIIYLFAVIFLIQLIFFPMS</sequence>
<evidence type="ECO:0000256" key="3">
    <source>
        <dbReference type="ARBA" id="ARBA00022448"/>
    </source>
</evidence>
<evidence type="ECO:0000313" key="10">
    <source>
        <dbReference type="EMBL" id="GFZ90694.1"/>
    </source>
</evidence>
<reference evidence="10" key="2">
    <citation type="submission" date="2020-09" db="EMBL/GenBank/DDBJ databases">
        <authorList>
            <person name="Sun Q."/>
            <person name="Zhou Y."/>
        </authorList>
    </citation>
    <scope>NUCLEOTIDE SEQUENCE</scope>
    <source>
        <strain evidence="10">CGMCC 1.12360</strain>
    </source>
</reference>
<gene>
    <name evidence="10" type="ORF">GCM10010978_32000</name>
</gene>
<comment type="subcellular location">
    <subcellularLocation>
        <location evidence="1 8">Cell membrane</location>
        <topology evidence="1 8">Multi-pass membrane protein</topology>
    </subcellularLocation>
</comment>
<dbReference type="Proteomes" id="UP000602050">
    <property type="component" value="Unassembled WGS sequence"/>
</dbReference>
<proteinExistence type="inferred from homology"/>
<dbReference type="InterPro" id="IPR045018">
    <property type="entry name" value="Azg-like"/>
</dbReference>
<feature type="transmembrane region" description="Helical" evidence="9">
    <location>
        <begin position="427"/>
        <end position="445"/>
    </location>
</feature>
<feature type="transmembrane region" description="Helical" evidence="9">
    <location>
        <begin position="394"/>
        <end position="415"/>
    </location>
</feature>
<evidence type="ECO:0000256" key="5">
    <source>
        <dbReference type="ARBA" id="ARBA00022692"/>
    </source>
</evidence>
<evidence type="ECO:0000256" key="8">
    <source>
        <dbReference type="PIRNR" id="PIRNR005353"/>
    </source>
</evidence>
<dbReference type="PANTHER" id="PTHR43337">
    <property type="entry name" value="XANTHINE/URACIL PERMEASE C887.17-RELATED"/>
    <property type="match status" value="1"/>
</dbReference>
<evidence type="ECO:0000313" key="11">
    <source>
        <dbReference type="Proteomes" id="UP000602050"/>
    </source>
</evidence>
<keyword evidence="4 8" id="KW-1003">Cell membrane</keyword>
<keyword evidence="7 8" id="KW-0472">Membrane</keyword>
<dbReference type="GO" id="GO:0005886">
    <property type="term" value="C:plasma membrane"/>
    <property type="evidence" value="ECO:0007669"/>
    <property type="project" value="UniProtKB-SubCell"/>
</dbReference>
<dbReference type="GO" id="GO:0005345">
    <property type="term" value="F:purine nucleobase transmembrane transporter activity"/>
    <property type="evidence" value="ECO:0007669"/>
    <property type="project" value="TreeGrafter"/>
</dbReference>
<feature type="transmembrane region" description="Helical" evidence="9">
    <location>
        <begin position="352"/>
        <end position="374"/>
    </location>
</feature>
<evidence type="ECO:0000256" key="6">
    <source>
        <dbReference type="ARBA" id="ARBA00022989"/>
    </source>
</evidence>
<dbReference type="PANTHER" id="PTHR43337:SF1">
    <property type="entry name" value="XANTHINE_URACIL PERMEASE C887.17-RELATED"/>
    <property type="match status" value="1"/>
</dbReference>
<dbReference type="PIRSF" id="PIRSF005353">
    <property type="entry name" value="PbuG"/>
    <property type="match status" value="1"/>
</dbReference>
<accession>A0A8J2TRR2</accession>
<feature type="transmembrane region" description="Helical" evidence="9">
    <location>
        <begin position="328"/>
        <end position="345"/>
    </location>
</feature>
<dbReference type="InterPro" id="IPR006043">
    <property type="entry name" value="NCS2"/>
</dbReference>
<keyword evidence="6 8" id="KW-1133">Transmembrane helix</keyword>
<feature type="transmembrane region" description="Helical" evidence="9">
    <location>
        <begin position="146"/>
        <end position="166"/>
    </location>
</feature>
<comment type="caution">
    <text evidence="10">The sequence shown here is derived from an EMBL/GenBank/DDBJ whole genome shotgun (WGS) entry which is preliminary data.</text>
</comment>
<dbReference type="EMBL" id="BMEV01000104">
    <property type="protein sequence ID" value="GFZ90694.1"/>
    <property type="molecule type" value="Genomic_DNA"/>
</dbReference>
<keyword evidence="11" id="KW-1185">Reference proteome</keyword>
<feature type="transmembrane region" description="Helical" evidence="9">
    <location>
        <begin position="35"/>
        <end position="54"/>
    </location>
</feature>
<dbReference type="InterPro" id="IPR026033">
    <property type="entry name" value="Azg-like_bact_archaea"/>
</dbReference>
<dbReference type="AlphaFoldDB" id="A0A8J2TRR2"/>
<keyword evidence="5 8" id="KW-0812">Transmembrane</keyword>
<feature type="transmembrane region" description="Helical" evidence="9">
    <location>
        <begin position="248"/>
        <end position="273"/>
    </location>
</feature>
<feature type="transmembrane region" description="Helical" evidence="9">
    <location>
        <begin position="66"/>
        <end position="90"/>
    </location>
</feature>
<evidence type="ECO:0000256" key="4">
    <source>
        <dbReference type="ARBA" id="ARBA00022475"/>
    </source>
</evidence>
<evidence type="ECO:0000256" key="2">
    <source>
        <dbReference type="ARBA" id="ARBA00005697"/>
    </source>
</evidence>
<dbReference type="Pfam" id="PF00860">
    <property type="entry name" value="Xan_ur_permease"/>
    <property type="match status" value="1"/>
</dbReference>
<protein>
    <submittedName>
        <fullName evidence="10">Guanine permease</fullName>
    </submittedName>
</protein>